<proteinExistence type="inferred from homology"/>
<evidence type="ECO:0000256" key="7">
    <source>
        <dbReference type="RuleBase" id="RU363032"/>
    </source>
</evidence>
<dbReference type="RefSeq" id="WP_192748102.1">
    <property type="nucleotide sequence ID" value="NZ_BAABJL010000055.1"/>
</dbReference>
<dbReference type="PANTHER" id="PTHR43227:SF11">
    <property type="entry name" value="BLL4140 PROTEIN"/>
    <property type="match status" value="1"/>
</dbReference>
<keyword evidence="5 7" id="KW-1133">Transmembrane helix</keyword>
<gene>
    <name evidence="9" type="ORF">HEB94_000073</name>
</gene>
<evidence type="ECO:0000256" key="5">
    <source>
        <dbReference type="ARBA" id="ARBA00022989"/>
    </source>
</evidence>
<organism evidence="9 10">
    <name type="scientific">Actinopolymorpha pittospori</name>
    <dbReference type="NCBI Taxonomy" id="648752"/>
    <lineage>
        <taxon>Bacteria</taxon>
        <taxon>Bacillati</taxon>
        <taxon>Actinomycetota</taxon>
        <taxon>Actinomycetes</taxon>
        <taxon>Propionibacteriales</taxon>
        <taxon>Actinopolymorphaceae</taxon>
        <taxon>Actinopolymorpha</taxon>
    </lineage>
</organism>
<reference evidence="9" key="1">
    <citation type="submission" date="2020-10" db="EMBL/GenBank/DDBJ databases">
        <title>Sequencing the genomes of 1000 actinobacteria strains.</title>
        <authorList>
            <person name="Klenk H.-P."/>
        </authorList>
    </citation>
    <scope>NUCLEOTIDE SEQUENCE</scope>
    <source>
        <strain evidence="9">DSM 45354</strain>
    </source>
</reference>
<dbReference type="EMBL" id="JADBEM010000001">
    <property type="protein sequence ID" value="MBE1603225.1"/>
    <property type="molecule type" value="Genomic_DNA"/>
</dbReference>
<evidence type="ECO:0000256" key="2">
    <source>
        <dbReference type="ARBA" id="ARBA00022448"/>
    </source>
</evidence>
<feature type="transmembrane region" description="Helical" evidence="7">
    <location>
        <begin position="87"/>
        <end position="118"/>
    </location>
</feature>
<name>A0A927R8R6_9ACTN</name>
<sequence length="323" mass="35480">MTAQTEVVDRTAEGTRSGARSRRLGSRLWADRWVYVFLLPTAVLFSAYTIWPIISSWYYSMLDWTGLGSDRSFIGLDNYLEAYHDPLFWSSLSITLLFVVVTVPIRVALALAAALVLNNPRLPFARLFRTALFVPVVTTTAIIGIVAGFVFDPGGGPVNSFLQELGIVDEPIDFLGSPHAALATVMGVHIWKWLGITLVYWLAALQTVPTELYEAAQVDGASRWRAFRHITVPLLRPFTVIIVLLTAVETLQVFDLVLTMTAGGPFFATNVTEVYIYSQAFASSSPRLGYGAALGVLFGIVTLVLALVQAVGLRYVQRTRSAT</sequence>
<dbReference type="GO" id="GO:0005886">
    <property type="term" value="C:plasma membrane"/>
    <property type="evidence" value="ECO:0007669"/>
    <property type="project" value="UniProtKB-SubCell"/>
</dbReference>
<accession>A0A927R8R6</accession>
<feature type="transmembrane region" description="Helical" evidence="7">
    <location>
        <begin position="190"/>
        <end position="213"/>
    </location>
</feature>
<evidence type="ECO:0000256" key="6">
    <source>
        <dbReference type="ARBA" id="ARBA00023136"/>
    </source>
</evidence>
<feature type="transmembrane region" description="Helical" evidence="7">
    <location>
        <begin position="33"/>
        <end position="54"/>
    </location>
</feature>
<evidence type="ECO:0000259" key="8">
    <source>
        <dbReference type="PROSITE" id="PS50928"/>
    </source>
</evidence>
<dbReference type="CDD" id="cd06261">
    <property type="entry name" value="TM_PBP2"/>
    <property type="match status" value="1"/>
</dbReference>
<keyword evidence="3" id="KW-1003">Cell membrane</keyword>
<evidence type="ECO:0000313" key="10">
    <source>
        <dbReference type="Proteomes" id="UP000638648"/>
    </source>
</evidence>
<dbReference type="InterPro" id="IPR035906">
    <property type="entry name" value="MetI-like_sf"/>
</dbReference>
<evidence type="ECO:0000313" key="9">
    <source>
        <dbReference type="EMBL" id="MBE1603225.1"/>
    </source>
</evidence>
<evidence type="ECO:0000256" key="1">
    <source>
        <dbReference type="ARBA" id="ARBA00004651"/>
    </source>
</evidence>
<evidence type="ECO:0000256" key="3">
    <source>
        <dbReference type="ARBA" id="ARBA00022475"/>
    </source>
</evidence>
<dbReference type="InterPro" id="IPR050809">
    <property type="entry name" value="UgpAE/MalFG_permease"/>
</dbReference>
<dbReference type="PANTHER" id="PTHR43227">
    <property type="entry name" value="BLL4140 PROTEIN"/>
    <property type="match status" value="1"/>
</dbReference>
<feature type="transmembrane region" description="Helical" evidence="7">
    <location>
        <begin position="288"/>
        <end position="311"/>
    </location>
</feature>
<keyword evidence="6 7" id="KW-0472">Membrane</keyword>
<evidence type="ECO:0000256" key="4">
    <source>
        <dbReference type="ARBA" id="ARBA00022692"/>
    </source>
</evidence>
<dbReference type="AlphaFoldDB" id="A0A927R8R6"/>
<protein>
    <submittedName>
        <fullName evidence="9">Multiple sugar transport system permease protein</fullName>
    </submittedName>
</protein>
<dbReference type="InterPro" id="IPR000515">
    <property type="entry name" value="MetI-like"/>
</dbReference>
<comment type="caution">
    <text evidence="9">The sequence shown here is derived from an EMBL/GenBank/DDBJ whole genome shotgun (WGS) entry which is preliminary data.</text>
</comment>
<dbReference type="PROSITE" id="PS50928">
    <property type="entry name" value="ABC_TM1"/>
    <property type="match status" value="1"/>
</dbReference>
<dbReference type="SUPFAM" id="SSF161098">
    <property type="entry name" value="MetI-like"/>
    <property type="match status" value="1"/>
</dbReference>
<dbReference type="Gene3D" id="1.10.3720.10">
    <property type="entry name" value="MetI-like"/>
    <property type="match status" value="1"/>
</dbReference>
<keyword evidence="2 7" id="KW-0813">Transport</keyword>
<feature type="transmembrane region" description="Helical" evidence="7">
    <location>
        <begin position="130"/>
        <end position="151"/>
    </location>
</feature>
<feature type="domain" description="ABC transmembrane type-1" evidence="8">
    <location>
        <begin position="92"/>
        <end position="309"/>
    </location>
</feature>
<feature type="transmembrane region" description="Helical" evidence="7">
    <location>
        <begin position="234"/>
        <end position="254"/>
    </location>
</feature>
<dbReference type="Proteomes" id="UP000638648">
    <property type="component" value="Unassembled WGS sequence"/>
</dbReference>
<keyword evidence="4 7" id="KW-0812">Transmembrane</keyword>
<keyword evidence="10" id="KW-1185">Reference proteome</keyword>
<dbReference type="GO" id="GO:0055085">
    <property type="term" value="P:transmembrane transport"/>
    <property type="evidence" value="ECO:0007669"/>
    <property type="project" value="InterPro"/>
</dbReference>
<comment type="similarity">
    <text evidence="7">Belongs to the binding-protein-dependent transport system permease family.</text>
</comment>
<keyword evidence="9" id="KW-0762">Sugar transport</keyword>
<comment type="subcellular location">
    <subcellularLocation>
        <location evidence="1 7">Cell membrane</location>
        <topology evidence="1 7">Multi-pass membrane protein</topology>
    </subcellularLocation>
</comment>
<dbReference type="Pfam" id="PF00528">
    <property type="entry name" value="BPD_transp_1"/>
    <property type="match status" value="1"/>
</dbReference>